<evidence type="ECO:0000256" key="4">
    <source>
        <dbReference type="ARBA" id="ARBA00022475"/>
    </source>
</evidence>
<keyword evidence="3" id="KW-0813">Transport</keyword>
<dbReference type="PANTHER" id="PTHR30269">
    <property type="entry name" value="TRANSMEMBRANE PROTEIN YFCA"/>
    <property type="match status" value="1"/>
</dbReference>
<keyword evidence="10" id="KW-1185">Reference proteome</keyword>
<name>A0ABV7FUU3_9ALTE</name>
<evidence type="ECO:0000256" key="7">
    <source>
        <dbReference type="ARBA" id="ARBA00023136"/>
    </source>
</evidence>
<comment type="subcellular location">
    <subcellularLocation>
        <location evidence="1 8">Cell membrane</location>
        <topology evidence="1 8">Multi-pass membrane protein</topology>
    </subcellularLocation>
</comment>
<sequence length="249" mass="27865">MEIPELSWLAIAVMCGAVIIASVITSVTGMAGGILMFAAMSIYIPLKPLIATHGAVQIFNNATRTWYLRKHIHWQKCWPFIVGATLGTVVTTVFIAEYLGEFYPLLLLVGLTIYTLFKPKRLPDIKVADKHFVWVGFATGFIGITVGVIDPILAVFFMRDDLSKEAIIANKSMMQAYTHLTKIPAFIYLGFSFIDAFELILILSLAGVVGAKLGVWLLDKIDNQLFFKLMRFTLFLALIKMLYQLYSLL</sequence>
<feature type="transmembrane region" description="Helical" evidence="8">
    <location>
        <begin position="102"/>
        <end position="119"/>
    </location>
</feature>
<dbReference type="InterPro" id="IPR002781">
    <property type="entry name" value="TM_pro_TauE-like"/>
</dbReference>
<dbReference type="InterPro" id="IPR052017">
    <property type="entry name" value="TSUP"/>
</dbReference>
<reference evidence="10" key="1">
    <citation type="journal article" date="2019" name="Int. J. Syst. Evol. Microbiol.">
        <title>The Global Catalogue of Microorganisms (GCM) 10K type strain sequencing project: providing services to taxonomists for standard genome sequencing and annotation.</title>
        <authorList>
            <consortium name="The Broad Institute Genomics Platform"/>
            <consortium name="The Broad Institute Genome Sequencing Center for Infectious Disease"/>
            <person name="Wu L."/>
            <person name="Ma J."/>
        </authorList>
    </citation>
    <scope>NUCLEOTIDE SEQUENCE [LARGE SCALE GENOMIC DNA]</scope>
    <source>
        <strain evidence="10">KCTC 52473</strain>
    </source>
</reference>
<evidence type="ECO:0000256" key="5">
    <source>
        <dbReference type="ARBA" id="ARBA00022692"/>
    </source>
</evidence>
<feature type="transmembrane region" description="Helical" evidence="8">
    <location>
        <begin position="185"/>
        <end position="218"/>
    </location>
</feature>
<organism evidence="9 10">
    <name type="scientific">Agaribacter flavus</name>
    <dbReference type="NCBI Taxonomy" id="1902781"/>
    <lineage>
        <taxon>Bacteria</taxon>
        <taxon>Pseudomonadati</taxon>
        <taxon>Pseudomonadota</taxon>
        <taxon>Gammaproteobacteria</taxon>
        <taxon>Alteromonadales</taxon>
        <taxon>Alteromonadaceae</taxon>
        <taxon>Agaribacter</taxon>
    </lineage>
</organism>
<accession>A0ABV7FUU3</accession>
<evidence type="ECO:0000256" key="3">
    <source>
        <dbReference type="ARBA" id="ARBA00022448"/>
    </source>
</evidence>
<dbReference type="EMBL" id="JBHRSW010000047">
    <property type="protein sequence ID" value="MFC3123196.1"/>
    <property type="molecule type" value="Genomic_DNA"/>
</dbReference>
<keyword evidence="4 8" id="KW-1003">Cell membrane</keyword>
<evidence type="ECO:0000313" key="9">
    <source>
        <dbReference type="EMBL" id="MFC3123196.1"/>
    </source>
</evidence>
<protein>
    <recommendedName>
        <fullName evidence="8">Probable membrane transporter protein</fullName>
    </recommendedName>
</protein>
<feature type="transmembrane region" description="Helical" evidence="8">
    <location>
        <begin position="6"/>
        <end position="39"/>
    </location>
</feature>
<dbReference type="Pfam" id="PF01925">
    <property type="entry name" value="TauE"/>
    <property type="match status" value="1"/>
</dbReference>
<evidence type="ECO:0000256" key="8">
    <source>
        <dbReference type="RuleBase" id="RU363041"/>
    </source>
</evidence>
<evidence type="ECO:0000256" key="6">
    <source>
        <dbReference type="ARBA" id="ARBA00022989"/>
    </source>
</evidence>
<dbReference type="Proteomes" id="UP001595478">
    <property type="component" value="Unassembled WGS sequence"/>
</dbReference>
<evidence type="ECO:0000256" key="2">
    <source>
        <dbReference type="ARBA" id="ARBA00009142"/>
    </source>
</evidence>
<evidence type="ECO:0000313" key="10">
    <source>
        <dbReference type="Proteomes" id="UP001595478"/>
    </source>
</evidence>
<evidence type="ECO:0000256" key="1">
    <source>
        <dbReference type="ARBA" id="ARBA00004651"/>
    </source>
</evidence>
<gene>
    <name evidence="9" type="ORF">ACFOHL_16355</name>
</gene>
<keyword evidence="5 8" id="KW-0812">Transmembrane</keyword>
<comment type="similarity">
    <text evidence="2 8">Belongs to the 4-toluene sulfonate uptake permease (TSUP) (TC 2.A.102) family.</text>
</comment>
<proteinExistence type="inferred from homology"/>
<feature type="transmembrane region" description="Helical" evidence="8">
    <location>
        <begin position="77"/>
        <end position="96"/>
    </location>
</feature>
<comment type="caution">
    <text evidence="9">The sequence shown here is derived from an EMBL/GenBank/DDBJ whole genome shotgun (WGS) entry which is preliminary data.</text>
</comment>
<keyword evidence="7 8" id="KW-0472">Membrane</keyword>
<dbReference type="PANTHER" id="PTHR30269:SF37">
    <property type="entry name" value="MEMBRANE TRANSPORTER PROTEIN"/>
    <property type="match status" value="1"/>
</dbReference>
<feature type="transmembrane region" description="Helical" evidence="8">
    <location>
        <begin position="131"/>
        <end position="157"/>
    </location>
</feature>
<keyword evidence="6 8" id="KW-1133">Transmembrane helix</keyword>
<dbReference type="RefSeq" id="WP_376921310.1">
    <property type="nucleotide sequence ID" value="NZ_JBHRSW010000047.1"/>
</dbReference>
<feature type="transmembrane region" description="Helical" evidence="8">
    <location>
        <begin position="225"/>
        <end position="246"/>
    </location>
</feature>